<feature type="compositionally biased region" description="Polar residues" evidence="1">
    <location>
        <begin position="10"/>
        <end position="22"/>
    </location>
</feature>
<proteinExistence type="predicted"/>
<evidence type="ECO:0000313" key="3">
    <source>
        <dbReference type="Proteomes" id="UP001558613"/>
    </source>
</evidence>
<evidence type="ECO:0000313" key="2">
    <source>
        <dbReference type="EMBL" id="KAL1250421.1"/>
    </source>
</evidence>
<evidence type="ECO:0000256" key="1">
    <source>
        <dbReference type="SAM" id="MobiDB-lite"/>
    </source>
</evidence>
<feature type="region of interest" description="Disordered" evidence="1">
    <location>
        <begin position="1"/>
        <end position="22"/>
    </location>
</feature>
<dbReference type="EMBL" id="JAYMGO010000023">
    <property type="protein sequence ID" value="KAL1250421.1"/>
    <property type="molecule type" value="Genomic_DNA"/>
</dbReference>
<comment type="caution">
    <text evidence="2">The sequence shown here is derived from an EMBL/GenBank/DDBJ whole genome shotgun (WGS) entry which is preliminary data.</text>
</comment>
<organism evidence="2 3">
    <name type="scientific">Cirrhinus molitorella</name>
    <name type="common">mud carp</name>
    <dbReference type="NCBI Taxonomy" id="172907"/>
    <lineage>
        <taxon>Eukaryota</taxon>
        <taxon>Metazoa</taxon>
        <taxon>Chordata</taxon>
        <taxon>Craniata</taxon>
        <taxon>Vertebrata</taxon>
        <taxon>Euteleostomi</taxon>
        <taxon>Actinopterygii</taxon>
        <taxon>Neopterygii</taxon>
        <taxon>Teleostei</taxon>
        <taxon>Ostariophysi</taxon>
        <taxon>Cypriniformes</taxon>
        <taxon>Cyprinidae</taxon>
        <taxon>Labeoninae</taxon>
        <taxon>Labeonini</taxon>
        <taxon>Cirrhinus</taxon>
    </lineage>
</organism>
<gene>
    <name evidence="2" type="ORF">QQF64_021426</name>
</gene>
<name>A0ABR3LEI1_9TELE</name>
<reference evidence="2 3" key="1">
    <citation type="submission" date="2023-09" db="EMBL/GenBank/DDBJ databases">
        <authorList>
            <person name="Wang M."/>
        </authorList>
    </citation>
    <scope>NUCLEOTIDE SEQUENCE [LARGE SCALE GENOMIC DNA]</scope>
    <source>
        <strain evidence="2">GT-2023</strain>
        <tissue evidence="2">Liver</tissue>
    </source>
</reference>
<accession>A0ABR3LEI1</accession>
<sequence length="110" mass="12014">MPVEMASLKCQPSSINQSSARNNNGRGFYGAYSWVSATALKGGSDTGGKSEVRGMQTHFTCRREDGSDGPTLDVYFHGVVTSVSYLPRRFGVEYANATSGEERLCFLFTR</sequence>
<keyword evidence="3" id="KW-1185">Reference proteome</keyword>
<protein>
    <submittedName>
        <fullName evidence="2">Uncharacterized protein</fullName>
    </submittedName>
</protein>
<dbReference type="Proteomes" id="UP001558613">
    <property type="component" value="Unassembled WGS sequence"/>
</dbReference>